<sequence>MAAEKNRVMKYKPISGRLHEHLGFKLLADGNIKTADDVYCIYCDKSFAYIGSNTWLTYLPPSKRTLATIATALDTRYKNLKCQSDDSKEQTWLLIGRQIAVDINDDRLKTNAQDDTDSVNKTICKSNEKRIKLMESDLDLDEDAENASDEVQRYKIEKKVAESVDPLQ</sequence>
<reference evidence="1" key="1">
    <citation type="submission" date="2023-08" db="EMBL/GenBank/DDBJ databases">
        <authorList>
            <person name="Alioto T."/>
            <person name="Alioto T."/>
            <person name="Gomez Garrido J."/>
        </authorList>
    </citation>
    <scope>NUCLEOTIDE SEQUENCE</scope>
</reference>
<evidence type="ECO:0000313" key="2">
    <source>
        <dbReference type="Proteomes" id="UP001162480"/>
    </source>
</evidence>
<name>A0AA36BGV9_OCTVU</name>
<dbReference type="Proteomes" id="UP001162480">
    <property type="component" value="Chromosome 15"/>
</dbReference>
<accession>A0AA36BGV9</accession>
<dbReference type="AlphaFoldDB" id="A0AA36BGV9"/>
<gene>
    <name evidence="1" type="ORF">OCTVUL_1B030477</name>
</gene>
<keyword evidence="2" id="KW-1185">Reference proteome</keyword>
<proteinExistence type="predicted"/>
<protein>
    <submittedName>
        <fullName evidence="1">Uncharacterized protein</fullName>
    </submittedName>
</protein>
<dbReference type="EMBL" id="OX597828">
    <property type="protein sequence ID" value="CAI9733843.1"/>
    <property type="molecule type" value="Genomic_DNA"/>
</dbReference>
<organism evidence="1 2">
    <name type="scientific">Octopus vulgaris</name>
    <name type="common">Common octopus</name>
    <dbReference type="NCBI Taxonomy" id="6645"/>
    <lineage>
        <taxon>Eukaryota</taxon>
        <taxon>Metazoa</taxon>
        <taxon>Spiralia</taxon>
        <taxon>Lophotrochozoa</taxon>
        <taxon>Mollusca</taxon>
        <taxon>Cephalopoda</taxon>
        <taxon>Coleoidea</taxon>
        <taxon>Octopodiformes</taxon>
        <taxon>Octopoda</taxon>
        <taxon>Incirrata</taxon>
        <taxon>Octopodidae</taxon>
        <taxon>Octopus</taxon>
    </lineage>
</organism>
<evidence type="ECO:0000313" key="1">
    <source>
        <dbReference type="EMBL" id="CAI9733843.1"/>
    </source>
</evidence>